<evidence type="ECO:0000313" key="3">
    <source>
        <dbReference type="Proteomes" id="UP001162780"/>
    </source>
</evidence>
<gene>
    <name evidence="2" type="ORF">NM686_012890</name>
</gene>
<reference evidence="2" key="1">
    <citation type="submission" date="2022-11" db="EMBL/GenBank/DDBJ databases">
        <title>Methylomonas rapida sp. nov., Carotenoid-Producing Obligate Methanotrophs with High Growth Characteristics and Biotechnological Potential.</title>
        <authorList>
            <person name="Tikhonova E.N."/>
            <person name="Suleimanov R.Z."/>
            <person name="Miroshnikov K."/>
            <person name="Oshkin I.Y."/>
            <person name="Belova S.E."/>
            <person name="Danilova O.V."/>
            <person name="Ashikhmin A."/>
            <person name="Konopkin A."/>
            <person name="But S.Y."/>
            <person name="Khmelenina V.N."/>
            <person name="Kuznetsov N."/>
            <person name="Pimenov N.V."/>
            <person name="Dedysh S.N."/>
        </authorList>
    </citation>
    <scope>NUCLEOTIDE SEQUENCE</scope>
    <source>
        <strain evidence="2">MP1</strain>
    </source>
</reference>
<sequence length="111" mass="12709">MTDSAWTKQGATLSLNNACKEFGLSEQDIIHSIQQGKLQYRLNYAHGNPYYKLLRKEAQALAQALYGDDYLKKQALEHEWLTVNKEINSLKRKLSKLEKQKAELSQKLGIA</sequence>
<proteinExistence type="predicted"/>
<dbReference type="EMBL" id="CP113517">
    <property type="protein sequence ID" value="WAR43286.1"/>
    <property type="molecule type" value="Genomic_DNA"/>
</dbReference>
<keyword evidence="3" id="KW-1185">Reference proteome</keyword>
<keyword evidence="1" id="KW-0175">Coiled coil</keyword>
<evidence type="ECO:0000313" key="2">
    <source>
        <dbReference type="EMBL" id="WAR43286.1"/>
    </source>
</evidence>
<evidence type="ECO:0008006" key="4">
    <source>
        <dbReference type="Google" id="ProtNLM"/>
    </source>
</evidence>
<name>A0ABY7GGC5_9GAMM</name>
<dbReference type="Proteomes" id="UP001162780">
    <property type="component" value="Chromosome"/>
</dbReference>
<evidence type="ECO:0000256" key="1">
    <source>
        <dbReference type="SAM" id="Coils"/>
    </source>
</evidence>
<feature type="coiled-coil region" evidence="1">
    <location>
        <begin position="80"/>
        <end position="107"/>
    </location>
</feature>
<accession>A0ABY7GGC5</accession>
<protein>
    <recommendedName>
        <fullName evidence="4">DNA-binding protein</fullName>
    </recommendedName>
</protein>
<dbReference type="RefSeq" id="WP_255188265.1">
    <property type="nucleotide sequence ID" value="NZ_CP113517.1"/>
</dbReference>
<organism evidence="2 3">
    <name type="scientific">Methylomonas rapida</name>
    <dbReference type="NCBI Taxonomy" id="2963939"/>
    <lineage>
        <taxon>Bacteria</taxon>
        <taxon>Pseudomonadati</taxon>
        <taxon>Pseudomonadota</taxon>
        <taxon>Gammaproteobacteria</taxon>
        <taxon>Methylococcales</taxon>
        <taxon>Methylococcaceae</taxon>
        <taxon>Methylomonas</taxon>
    </lineage>
</organism>